<sequence length="118" mass="13578">MHGFNGAKYLNSVWCEHYPFAIVADEYFQSKANLDLLDKTGKVATARYLHVKTARLMCINRGLEVQVLEEETSQKRKKENELLKDENGELKNKVATLGKDKKDLESRVFELCVEKKEA</sequence>
<accession>A0ABU6UU62</accession>
<reference evidence="2 3" key="1">
    <citation type="journal article" date="2023" name="Plants (Basel)">
        <title>Bridging the Gap: Combining Genomics and Transcriptomics Approaches to Understand Stylosanthes scabra, an Orphan Legume from the Brazilian Caatinga.</title>
        <authorList>
            <person name="Ferreira-Neto J.R.C."/>
            <person name="da Silva M.D."/>
            <person name="Binneck E."/>
            <person name="de Melo N.F."/>
            <person name="da Silva R.H."/>
            <person name="de Melo A.L.T.M."/>
            <person name="Pandolfi V."/>
            <person name="Bustamante F.O."/>
            <person name="Brasileiro-Vidal A.C."/>
            <person name="Benko-Iseppon A.M."/>
        </authorList>
    </citation>
    <scope>NUCLEOTIDE SEQUENCE [LARGE SCALE GENOMIC DNA]</scope>
    <source>
        <tissue evidence="2">Leaves</tissue>
    </source>
</reference>
<gene>
    <name evidence="2" type="ORF">PIB30_091863</name>
</gene>
<keyword evidence="1" id="KW-0175">Coiled coil</keyword>
<evidence type="ECO:0000313" key="3">
    <source>
        <dbReference type="Proteomes" id="UP001341840"/>
    </source>
</evidence>
<keyword evidence="3" id="KW-1185">Reference proteome</keyword>
<evidence type="ECO:0008006" key="4">
    <source>
        <dbReference type="Google" id="ProtNLM"/>
    </source>
</evidence>
<dbReference type="Proteomes" id="UP001341840">
    <property type="component" value="Unassembled WGS sequence"/>
</dbReference>
<protein>
    <recommendedName>
        <fullName evidence="4">PiggyBac transposable element-derived protein domain-containing protein</fullName>
    </recommendedName>
</protein>
<evidence type="ECO:0000313" key="2">
    <source>
        <dbReference type="EMBL" id="MED6164614.1"/>
    </source>
</evidence>
<feature type="coiled-coil region" evidence="1">
    <location>
        <begin position="73"/>
        <end position="107"/>
    </location>
</feature>
<comment type="caution">
    <text evidence="2">The sequence shown here is derived from an EMBL/GenBank/DDBJ whole genome shotgun (WGS) entry which is preliminary data.</text>
</comment>
<organism evidence="2 3">
    <name type="scientific">Stylosanthes scabra</name>
    <dbReference type="NCBI Taxonomy" id="79078"/>
    <lineage>
        <taxon>Eukaryota</taxon>
        <taxon>Viridiplantae</taxon>
        <taxon>Streptophyta</taxon>
        <taxon>Embryophyta</taxon>
        <taxon>Tracheophyta</taxon>
        <taxon>Spermatophyta</taxon>
        <taxon>Magnoliopsida</taxon>
        <taxon>eudicotyledons</taxon>
        <taxon>Gunneridae</taxon>
        <taxon>Pentapetalae</taxon>
        <taxon>rosids</taxon>
        <taxon>fabids</taxon>
        <taxon>Fabales</taxon>
        <taxon>Fabaceae</taxon>
        <taxon>Papilionoideae</taxon>
        <taxon>50 kb inversion clade</taxon>
        <taxon>dalbergioids sensu lato</taxon>
        <taxon>Dalbergieae</taxon>
        <taxon>Pterocarpus clade</taxon>
        <taxon>Stylosanthes</taxon>
    </lineage>
</organism>
<name>A0ABU6UU62_9FABA</name>
<dbReference type="EMBL" id="JASCZI010122689">
    <property type="protein sequence ID" value="MED6164614.1"/>
    <property type="molecule type" value="Genomic_DNA"/>
</dbReference>
<evidence type="ECO:0000256" key="1">
    <source>
        <dbReference type="SAM" id="Coils"/>
    </source>
</evidence>
<proteinExistence type="predicted"/>